<protein>
    <recommendedName>
        <fullName evidence="6">S1 motif domain-containing protein</fullName>
    </recommendedName>
</protein>
<evidence type="ECO:0000313" key="8">
    <source>
        <dbReference type="Proteomes" id="UP000054705"/>
    </source>
</evidence>
<name>A0A101HUV9_9FIRM</name>
<dbReference type="GO" id="GO:0003676">
    <property type="term" value="F:nucleic acid binding"/>
    <property type="evidence" value="ECO:0007669"/>
    <property type="project" value="InterPro"/>
</dbReference>
<dbReference type="Pfam" id="PF02401">
    <property type="entry name" value="LYTB"/>
    <property type="match status" value="1"/>
</dbReference>
<dbReference type="Gene3D" id="2.40.50.140">
    <property type="entry name" value="Nucleic acid-binding proteins"/>
    <property type="match status" value="1"/>
</dbReference>
<accession>A0A101HUV9</accession>
<dbReference type="HAMAP" id="MF_00191">
    <property type="entry name" value="IspH"/>
    <property type="match status" value="1"/>
</dbReference>
<comment type="caution">
    <text evidence="7">The sequence shown here is derived from an EMBL/GenBank/DDBJ whole genome shotgun (WGS) entry which is preliminary data.</text>
</comment>
<dbReference type="PANTHER" id="PTHR30426">
    <property type="entry name" value="4-HYDROXY-3-METHYLBUT-2-ENYL DIPHOSPHATE REDUCTASE"/>
    <property type="match status" value="1"/>
</dbReference>
<evidence type="ECO:0000256" key="5">
    <source>
        <dbReference type="ARBA" id="ARBA00023014"/>
    </source>
</evidence>
<evidence type="ECO:0000313" key="7">
    <source>
        <dbReference type="EMBL" id="KUK83179.1"/>
    </source>
</evidence>
<dbReference type="EMBL" id="LGGS01000043">
    <property type="protein sequence ID" value="KUK83179.1"/>
    <property type="molecule type" value="Genomic_DNA"/>
</dbReference>
<dbReference type="GO" id="GO:0046872">
    <property type="term" value="F:metal ion binding"/>
    <property type="evidence" value="ECO:0007669"/>
    <property type="project" value="UniProtKB-KW"/>
</dbReference>
<dbReference type="CDD" id="cd13944">
    <property type="entry name" value="lytB_ispH"/>
    <property type="match status" value="1"/>
</dbReference>
<dbReference type="InterPro" id="IPR012340">
    <property type="entry name" value="NA-bd_OB-fold"/>
</dbReference>
<dbReference type="PANTHER" id="PTHR30426:SF0">
    <property type="entry name" value="4-HYDROXY-3-METHYLBUT-2-ENYL DIPHOSPHATE REDUCTASE"/>
    <property type="match status" value="1"/>
</dbReference>
<reference evidence="8" key="1">
    <citation type="journal article" date="2015" name="MBio">
        <title>Genome-Resolved Metagenomic Analysis Reveals Roles for Candidate Phyla and Other Microbial Community Members in Biogeochemical Transformations in Oil Reservoirs.</title>
        <authorList>
            <person name="Hu P."/>
            <person name="Tom L."/>
            <person name="Singh A."/>
            <person name="Thomas B.C."/>
            <person name="Baker B.J."/>
            <person name="Piceno Y.M."/>
            <person name="Andersen G.L."/>
            <person name="Banfield J.F."/>
        </authorList>
    </citation>
    <scope>NUCLEOTIDE SEQUENCE [LARGE SCALE GENOMIC DNA]</scope>
</reference>
<dbReference type="InterPro" id="IPR003451">
    <property type="entry name" value="LytB/IspH"/>
</dbReference>
<dbReference type="Gene3D" id="3.40.50.11270">
    <property type="match status" value="1"/>
</dbReference>
<dbReference type="AlphaFoldDB" id="A0A101HUV9"/>
<gene>
    <name evidence="7" type="ORF">XD97_0245</name>
</gene>
<dbReference type="Proteomes" id="UP000054705">
    <property type="component" value="Unassembled WGS sequence"/>
</dbReference>
<proteinExistence type="inferred from homology"/>
<feature type="non-terminal residue" evidence="7">
    <location>
        <position position="334"/>
    </location>
</feature>
<evidence type="ECO:0000256" key="4">
    <source>
        <dbReference type="ARBA" id="ARBA00023004"/>
    </source>
</evidence>
<evidence type="ECO:0000256" key="1">
    <source>
        <dbReference type="ARBA" id="ARBA00001966"/>
    </source>
</evidence>
<dbReference type="GO" id="GO:0051539">
    <property type="term" value="F:4 iron, 4 sulfur cluster binding"/>
    <property type="evidence" value="ECO:0007669"/>
    <property type="project" value="UniProtKB-KW"/>
</dbReference>
<evidence type="ECO:0000256" key="3">
    <source>
        <dbReference type="ARBA" id="ARBA00022723"/>
    </source>
</evidence>
<dbReference type="SUPFAM" id="SSF50249">
    <property type="entry name" value="Nucleic acid-binding proteins"/>
    <property type="match status" value="1"/>
</dbReference>
<dbReference type="NCBIfam" id="TIGR00216">
    <property type="entry name" value="ispH_lytB"/>
    <property type="match status" value="1"/>
</dbReference>
<keyword evidence="3" id="KW-0479">Metal-binding</keyword>
<dbReference type="GO" id="GO:0050992">
    <property type="term" value="P:dimethylallyl diphosphate biosynthetic process"/>
    <property type="evidence" value="ECO:0007669"/>
    <property type="project" value="InterPro"/>
</dbReference>
<comment type="cofactor">
    <cofactor evidence="1">
        <name>[4Fe-4S] cluster</name>
        <dbReference type="ChEBI" id="CHEBI:49883"/>
    </cofactor>
</comment>
<feature type="domain" description="S1 motif" evidence="6">
    <location>
        <begin position="299"/>
        <end position="334"/>
    </location>
</feature>
<keyword evidence="4" id="KW-0408">Iron</keyword>
<organism evidence="7 8">
    <name type="scientific">Pelotomaculum thermopropionicum</name>
    <dbReference type="NCBI Taxonomy" id="110500"/>
    <lineage>
        <taxon>Bacteria</taxon>
        <taxon>Bacillati</taxon>
        <taxon>Bacillota</taxon>
        <taxon>Clostridia</taxon>
        <taxon>Eubacteriales</taxon>
        <taxon>Desulfotomaculaceae</taxon>
        <taxon>Pelotomaculum</taxon>
    </lineage>
</organism>
<evidence type="ECO:0000259" key="6">
    <source>
        <dbReference type="PROSITE" id="PS50126"/>
    </source>
</evidence>
<dbReference type="NCBIfam" id="NF002187">
    <property type="entry name" value="PRK01045.1-1"/>
    <property type="match status" value="1"/>
</dbReference>
<dbReference type="InterPro" id="IPR003029">
    <property type="entry name" value="S1_domain"/>
</dbReference>
<sequence length="334" mass="36252">MEVRVAAKAGFCFGVKRAMEMALDTVLKKEGPIFSLGLLIHNPQAVEYLAKKGIKEINDLDEINEGTLIIRSHGVGPGSLHIARDKGLDIVDATCPFVRRAQVLASDLISEGYQVVVVGDRKHPEVQGIIGWTAGKAIVVENAEEAVFIDQYRKIGVVAQTTQPLENFEAVIKVISERNKEVRACNTICSATSERQQAASELARQVDAMVVVGGKNSANTRKLFSLCSKSGTPTFLVETAGELNQAWFQGVKVVGLTAGASTPDWIIEEVKSRMSEFEEMNNREEGMEEAVEVKAVRNGQVLKGMVVHVGQDEVMVDVGAKSEGVIPIRELSCC</sequence>
<dbReference type="Gene3D" id="3.40.1010.20">
    <property type="entry name" value="4-hydroxy-3-methylbut-2-enyl diphosphate reductase, catalytic domain"/>
    <property type="match status" value="2"/>
</dbReference>
<dbReference type="PROSITE" id="PS50126">
    <property type="entry name" value="S1"/>
    <property type="match status" value="1"/>
</dbReference>
<dbReference type="GO" id="GO:0051745">
    <property type="term" value="F:4-hydroxy-3-methylbut-2-enyl diphosphate reductase activity"/>
    <property type="evidence" value="ECO:0007669"/>
    <property type="project" value="InterPro"/>
</dbReference>
<dbReference type="GO" id="GO:0019288">
    <property type="term" value="P:isopentenyl diphosphate biosynthetic process, methylerythritol 4-phosphate pathway"/>
    <property type="evidence" value="ECO:0007669"/>
    <property type="project" value="InterPro"/>
</dbReference>
<keyword evidence="2" id="KW-0004">4Fe-4S</keyword>
<evidence type="ECO:0000256" key="2">
    <source>
        <dbReference type="ARBA" id="ARBA00022485"/>
    </source>
</evidence>
<keyword evidence="5" id="KW-0411">Iron-sulfur</keyword>